<keyword evidence="3 9" id="KW-0808">Transferase</keyword>
<dbReference type="InterPro" id="IPR017475">
    <property type="entry name" value="EPS_sugar_tfrase"/>
</dbReference>
<comment type="caution">
    <text evidence="9">The sequence shown here is derived from an EMBL/GenBank/DDBJ whole genome shotgun (WGS) entry which is preliminary data.</text>
</comment>
<dbReference type="NCBIfam" id="TIGR03025">
    <property type="entry name" value="EPS_sugtrans"/>
    <property type="match status" value="1"/>
</dbReference>
<sequence length="480" mass="54585">MRGKISDNWLEHWDFLLLDVVFLQIAYIAAYIFRNGFHNLYANTVYLNIGIIICLAGICAAFFLEGYQDILKRGYFQEFKAVVKHVFTVCVFVVSYLFLTKSSEEFSRISFVVFACGGVLILYLERVLWKTYLLRNKKEYYRQKALIILTVSSIGDQVVRNVRKNSRHERKIIGVVFTDRSDLVGTVVEGEKVVCSKENFCDYIQRKWVDEVLINTGDTAAVPKQLVNSCIKMGITVHFTIPEIGEEVKNQKIETVAGYVVVSAGISSASPGELFLKRLMDIAGAVIGLAITGAVFIFIAPAIYFSSPGPVLFSQIRVGKNGRKFKIYKFRSMYPDAEEKKKDLLEKNQMKGQIFKMEDDPRIIGSGPSGKSHGLGWFLRKTSIDELPQFWNILKGDMSLVGTRPPTVDEWEQYEHHHRGRLAIKPGLTGLWQVSGRSDIQDFEEIVKMDIQYIQNWNLGLDIKILLKTIWVVLKGEGSK</sequence>
<evidence type="ECO:0000313" key="9">
    <source>
        <dbReference type="EMBL" id="HJD40968.1"/>
    </source>
</evidence>
<dbReference type="PANTHER" id="PTHR30576">
    <property type="entry name" value="COLANIC BIOSYNTHESIS UDP-GLUCOSE LIPID CARRIER TRANSFERASE"/>
    <property type="match status" value="1"/>
</dbReference>
<evidence type="ECO:0000313" key="10">
    <source>
        <dbReference type="Proteomes" id="UP000823850"/>
    </source>
</evidence>
<keyword evidence="6 7" id="KW-0472">Membrane</keyword>
<reference evidence="9" key="1">
    <citation type="journal article" date="2021" name="PeerJ">
        <title>Extensive microbial diversity within the chicken gut microbiome revealed by metagenomics and culture.</title>
        <authorList>
            <person name="Gilroy R."/>
            <person name="Ravi A."/>
            <person name="Getino M."/>
            <person name="Pursley I."/>
            <person name="Horton D.L."/>
            <person name="Alikhan N.F."/>
            <person name="Baker D."/>
            <person name="Gharbi K."/>
            <person name="Hall N."/>
            <person name="Watson M."/>
            <person name="Adriaenssens E.M."/>
            <person name="Foster-Nyarko E."/>
            <person name="Jarju S."/>
            <person name="Secka A."/>
            <person name="Antonio M."/>
            <person name="Oren A."/>
            <person name="Chaudhuri R.R."/>
            <person name="La Ragione R."/>
            <person name="Hildebrand F."/>
            <person name="Pallen M.J."/>
        </authorList>
    </citation>
    <scope>NUCLEOTIDE SEQUENCE</scope>
    <source>
        <strain evidence="9">ChiW19-6364</strain>
    </source>
</reference>
<feature type="transmembrane region" description="Helical" evidence="7">
    <location>
        <begin position="282"/>
        <end position="305"/>
    </location>
</feature>
<dbReference type="AlphaFoldDB" id="A0A9D2U6X9"/>
<evidence type="ECO:0000256" key="1">
    <source>
        <dbReference type="ARBA" id="ARBA00004141"/>
    </source>
</evidence>
<evidence type="ECO:0000256" key="7">
    <source>
        <dbReference type="SAM" id="Phobius"/>
    </source>
</evidence>
<evidence type="ECO:0000256" key="6">
    <source>
        <dbReference type="ARBA" id="ARBA00023136"/>
    </source>
</evidence>
<feature type="transmembrane region" description="Helical" evidence="7">
    <location>
        <begin position="111"/>
        <end position="129"/>
    </location>
</feature>
<keyword evidence="4 7" id="KW-0812">Transmembrane</keyword>
<dbReference type="InterPro" id="IPR003362">
    <property type="entry name" value="Bact_transf"/>
</dbReference>
<gene>
    <name evidence="9" type="ORF">H9913_13210</name>
</gene>
<keyword evidence="5 7" id="KW-1133">Transmembrane helix</keyword>
<dbReference type="GO" id="GO:0016780">
    <property type="term" value="F:phosphotransferase activity, for other substituted phosphate groups"/>
    <property type="evidence" value="ECO:0007669"/>
    <property type="project" value="TreeGrafter"/>
</dbReference>
<comment type="similarity">
    <text evidence="2">Belongs to the bacterial sugar transferase family.</text>
</comment>
<evidence type="ECO:0000256" key="4">
    <source>
        <dbReference type="ARBA" id="ARBA00022692"/>
    </source>
</evidence>
<organism evidence="9 10">
    <name type="scientific">Candidatus Blautia stercoripullorum</name>
    <dbReference type="NCBI Taxonomy" id="2838502"/>
    <lineage>
        <taxon>Bacteria</taxon>
        <taxon>Bacillati</taxon>
        <taxon>Bacillota</taxon>
        <taxon>Clostridia</taxon>
        <taxon>Lachnospirales</taxon>
        <taxon>Lachnospiraceae</taxon>
        <taxon>Blautia</taxon>
    </lineage>
</organism>
<evidence type="ECO:0000256" key="2">
    <source>
        <dbReference type="ARBA" id="ARBA00006464"/>
    </source>
</evidence>
<dbReference type="GO" id="GO:0016020">
    <property type="term" value="C:membrane"/>
    <property type="evidence" value="ECO:0007669"/>
    <property type="project" value="UniProtKB-SubCell"/>
</dbReference>
<evidence type="ECO:0000256" key="3">
    <source>
        <dbReference type="ARBA" id="ARBA00022679"/>
    </source>
</evidence>
<comment type="subcellular location">
    <subcellularLocation>
        <location evidence="1">Membrane</location>
        <topology evidence="1">Multi-pass membrane protein</topology>
    </subcellularLocation>
</comment>
<proteinExistence type="inferred from homology"/>
<accession>A0A9D2U6X9</accession>
<name>A0A9D2U6X9_9FIRM</name>
<dbReference type="Pfam" id="PF02397">
    <property type="entry name" value="Bac_transf"/>
    <property type="match status" value="1"/>
</dbReference>
<dbReference type="Pfam" id="PF13727">
    <property type="entry name" value="CoA_binding_3"/>
    <property type="match status" value="1"/>
</dbReference>
<feature type="transmembrane region" description="Helical" evidence="7">
    <location>
        <begin position="45"/>
        <end position="67"/>
    </location>
</feature>
<evidence type="ECO:0000256" key="5">
    <source>
        <dbReference type="ARBA" id="ARBA00022989"/>
    </source>
</evidence>
<dbReference type="Proteomes" id="UP000823850">
    <property type="component" value="Unassembled WGS sequence"/>
</dbReference>
<dbReference type="PANTHER" id="PTHR30576:SF10">
    <property type="entry name" value="SLL5057 PROTEIN"/>
    <property type="match status" value="1"/>
</dbReference>
<protein>
    <submittedName>
        <fullName evidence="9">Sugar transferase</fullName>
    </submittedName>
</protein>
<evidence type="ECO:0000259" key="8">
    <source>
        <dbReference type="Pfam" id="PF02397"/>
    </source>
</evidence>
<feature type="transmembrane region" description="Helical" evidence="7">
    <location>
        <begin position="12"/>
        <end position="33"/>
    </location>
</feature>
<feature type="domain" description="Bacterial sugar transferase" evidence="8">
    <location>
        <begin position="277"/>
        <end position="475"/>
    </location>
</feature>
<dbReference type="EMBL" id="DWUX01000226">
    <property type="protein sequence ID" value="HJD40968.1"/>
    <property type="molecule type" value="Genomic_DNA"/>
</dbReference>
<reference evidence="9" key="2">
    <citation type="submission" date="2021-04" db="EMBL/GenBank/DDBJ databases">
        <authorList>
            <person name="Gilroy R."/>
        </authorList>
    </citation>
    <scope>NUCLEOTIDE SEQUENCE</scope>
    <source>
        <strain evidence="9">ChiW19-6364</strain>
    </source>
</reference>